<name>A0ACC1X5S8_MELAZ</name>
<reference evidence="1 2" key="1">
    <citation type="journal article" date="2023" name="Science">
        <title>Complex scaffold remodeling in plant triterpene biosynthesis.</title>
        <authorList>
            <person name="De La Pena R."/>
            <person name="Hodgson H."/>
            <person name="Liu J.C."/>
            <person name="Stephenson M.J."/>
            <person name="Martin A.C."/>
            <person name="Owen C."/>
            <person name="Harkess A."/>
            <person name="Leebens-Mack J."/>
            <person name="Jimenez L.E."/>
            <person name="Osbourn A."/>
            <person name="Sattely E.S."/>
        </authorList>
    </citation>
    <scope>NUCLEOTIDE SEQUENCE [LARGE SCALE GENOMIC DNA]</scope>
    <source>
        <strain evidence="2">cv. JPN11</strain>
        <tissue evidence="1">Leaf</tissue>
    </source>
</reference>
<organism evidence="1 2">
    <name type="scientific">Melia azedarach</name>
    <name type="common">Chinaberry tree</name>
    <dbReference type="NCBI Taxonomy" id="155640"/>
    <lineage>
        <taxon>Eukaryota</taxon>
        <taxon>Viridiplantae</taxon>
        <taxon>Streptophyta</taxon>
        <taxon>Embryophyta</taxon>
        <taxon>Tracheophyta</taxon>
        <taxon>Spermatophyta</taxon>
        <taxon>Magnoliopsida</taxon>
        <taxon>eudicotyledons</taxon>
        <taxon>Gunneridae</taxon>
        <taxon>Pentapetalae</taxon>
        <taxon>rosids</taxon>
        <taxon>malvids</taxon>
        <taxon>Sapindales</taxon>
        <taxon>Meliaceae</taxon>
        <taxon>Melia</taxon>
    </lineage>
</organism>
<evidence type="ECO:0000313" key="1">
    <source>
        <dbReference type="EMBL" id="KAJ4706302.1"/>
    </source>
</evidence>
<protein>
    <submittedName>
        <fullName evidence="1">Peptide chain release factor</fullName>
    </submittedName>
</protein>
<dbReference type="Proteomes" id="UP001164539">
    <property type="component" value="Chromosome 11"/>
</dbReference>
<comment type="caution">
    <text evidence="1">The sequence shown here is derived from an EMBL/GenBank/DDBJ whole genome shotgun (WGS) entry which is preliminary data.</text>
</comment>
<evidence type="ECO:0000313" key="2">
    <source>
        <dbReference type="Proteomes" id="UP001164539"/>
    </source>
</evidence>
<keyword evidence="2" id="KW-1185">Reference proteome</keyword>
<gene>
    <name evidence="1" type="ORF">OWV82_019971</name>
</gene>
<accession>A0ACC1X5S8</accession>
<proteinExistence type="predicted"/>
<dbReference type="EMBL" id="CM051404">
    <property type="protein sequence ID" value="KAJ4706302.1"/>
    <property type="molecule type" value="Genomic_DNA"/>
</dbReference>
<sequence>MLVCIPIKMAAEPLFVRGTATATASWQACRRNNKNNSQSRLLYFSIRASHSTDKKNKVYKQLGLFSLRKKIEDAVLRAEFLAPTALELEEERRIRQEDMIRDYNLWDDPSKSNEILVQLADSAKVVDSLKDLKYKAEEAKLISQLSEMDAINYGLFKQAYDASLDVSKFLDHYEMSKLLHGPYDSEGACVTIKAGVDGICSKIWAEQLLHMYIKWAEKQGYRARLVEKCCCKNSGIKSATIELEFGYAFGYLSAERGVHLLKNSQSESVHKEAASACVDVVPLFLETAYDVEINDEDLIFSSPLLLREGQKLTEPTVCIQHIPTGISVQSSGERSHFANKVKALNRLKAKLLVIAKEQGVSGIRRINRDAIVDIWQKETRRYVSHPYKLVQDVKTGIQLPDLNSVLDGNIEPFLGAHLNIRQSSGTY</sequence>